<comment type="cofactor">
    <cofactor evidence="1">
        <name>pyridoxal 5'-phosphate</name>
        <dbReference type="ChEBI" id="CHEBI:597326"/>
    </cofactor>
</comment>
<dbReference type="PANTHER" id="PTHR43780">
    <property type="entry name" value="1-AMINOCYCLOPROPANE-1-CARBOXYLATE DEAMINASE-RELATED"/>
    <property type="match status" value="1"/>
</dbReference>
<organism evidence="4 5">
    <name type="scientific">Fraxinus pennsylvanica</name>
    <dbReference type="NCBI Taxonomy" id="56036"/>
    <lineage>
        <taxon>Eukaryota</taxon>
        <taxon>Viridiplantae</taxon>
        <taxon>Streptophyta</taxon>
        <taxon>Embryophyta</taxon>
        <taxon>Tracheophyta</taxon>
        <taxon>Spermatophyta</taxon>
        <taxon>Magnoliopsida</taxon>
        <taxon>eudicotyledons</taxon>
        <taxon>Gunneridae</taxon>
        <taxon>Pentapetalae</taxon>
        <taxon>asterids</taxon>
        <taxon>lamiids</taxon>
        <taxon>Lamiales</taxon>
        <taxon>Oleaceae</taxon>
        <taxon>Oleeae</taxon>
        <taxon>Fraxinus</taxon>
    </lineage>
</organism>
<reference evidence="4" key="1">
    <citation type="submission" date="2023-05" db="EMBL/GenBank/DDBJ databases">
        <authorList>
            <person name="Huff M."/>
        </authorList>
    </citation>
    <scope>NUCLEOTIDE SEQUENCE</scope>
</reference>
<evidence type="ECO:0000256" key="2">
    <source>
        <dbReference type="ARBA" id="ARBA00008639"/>
    </source>
</evidence>
<dbReference type="InterPro" id="IPR027278">
    <property type="entry name" value="ACCD_DCysDesulf"/>
</dbReference>
<accession>A0AAD1YTP1</accession>
<dbReference type="InterPro" id="IPR036052">
    <property type="entry name" value="TrpB-like_PALP_sf"/>
</dbReference>
<proteinExistence type="inferred from homology"/>
<evidence type="ECO:0000313" key="5">
    <source>
        <dbReference type="Proteomes" id="UP000834106"/>
    </source>
</evidence>
<dbReference type="AlphaFoldDB" id="A0AAD1YTP1"/>
<dbReference type="GO" id="GO:0019148">
    <property type="term" value="F:D-cysteine desulfhydrase activity"/>
    <property type="evidence" value="ECO:0007669"/>
    <property type="project" value="TreeGrafter"/>
</dbReference>
<evidence type="ECO:0000256" key="3">
    <source>
        <dbReference type="ARBA" id="ARBA00022898"/>
    </source>
</evidence>
<gene>
    <name evidence="4" type="ORF">FPE_LOCUS4734</name>
</gene>
<comment type="similarity">
    <text evidence="2">Belongs to the ACC deaminase/D-cysteine desulfhydrase family.</text>
</comment>
<protein>
    <submittedName>
        <fullName evidence="4">Uncharacterized protein</fullName>
    </submittedName>
</protein>
<keyword evidence="5" id="KW-1185">Reference proteome</keyword>
<dbReference type="SUPFAM" id="SSF53686">
    <property type="entry name" value="Tryptophan synthase beta subunit-like PLP-dependent enzymes"/>
    <property type="match status" value="1"/>
</dbReference>
<dbReference type="Proteomes" id="UP000834106">
    <property type="component" value="Chromosome 3"/>
</dbReference>
<dbReference type="EMBL" id="OU503038">
    <property type="protein sequence ID" value="CAI9757304.1"/>
    <property type="molecule type" value="Genomic_DNA"/>
</dbReference>
<evidence type="ECO:0000256" key="1">
    <source>
        <dbReference type="ARBA" id="ARBA00001933"/>
    </source>
</evidence>
<keyword evidence="3" id="KW-0663">Pyridoxal phosphate</keyword>
<dbReference type="PANTHER" id="PTHR43780:SF2">
    <property type="entry name" value="1-AMINOCYCLOPROPANE-1-CARBOXYLATE DEAMINASE-RELATED"/>
    <property type="match status" value="1"/>
</dbReference>
<sequence>MEAVPKPQKLTLEFLTKKPYATPSWASRLNPIPSKVFSLGHHKGNLPNLPKGTEVYPKHDDLSGMQLSGNKVRILEFLLALADCRGTREWVARCSHVVVFPENQYKGGKKSIGPCGLPDQAQHILAWPGPARQETNMVFKNEKLWYLCFTALLIYSEQQRFNVLLTGTSPISGSY</sequence>
<name>A0AAD1YTP1_9LAMI</name>
<evidence type="ECO:0000313" key="4">
    <source>
        <dbReference type="EMBL" id="CAI9757304.1"/>
    </source>
</evidence>